<dbReference type="AlphaFoldDB" id="A0A0K2TDB0"/>
<protein>
    <submittedName>
        <fullName evidence="2">Uncharacterized protein</fullName>
    </submittedName>
</protein>
<evidence type="ECO:0000313" key="2">
    <source>
        <dbReference type="EMBL" id="CDW23572.1"/>
    </source>
</evidence>
<keyword evidence="1" id="KW-0812">Transmembrane</keyword>
<proteinExistence type="predicted"/>
<name>A0A0K2TDB0_LEPSM</name>
<accession>A0A0K2TDB0</accession>
<evidence type="ECO:0000256" key="1">
    <source>
        <dbReference type="SAM" id="Phobius"/>
    </source>
</evidence>
<reference evidence="2" key="1">
    <citation type="submission" date="2014-05" db="EMBL/GenBank/DDBJ databases">
        <authorList>
            <person name="Chronopoulou M."/>
        </authorList>
    </citation>
    <scope>NUCLEOTIDE SEQUENCE</scope>
    <source>
        <tissue evidence="2">Whole organism</tissue>
    </source>
</reference>
<feature type="transmembrane region" description="Helical" evidence="1">
    <location>
        <begin position="14"/>
        <end position="32"/>
    </location>
</feature>
<dbReference type="EMBL" id="HACA01006211">
    <property type="protein sequence ID" value="CDW23572.1"/>
    <property type="molecule type" value="Transcribed_RNA"/>
</dbReference>
<keyword evidence="1" id="KW-1133">Transmembrane helix</keyword>
<keyword evidence="1" id="KW-0472">Membrane</keyword>
<sequence>MVHRQGCPHPLPQYIHIILWTPLRGGLLLIIFRHSAYYIGYLSSSEIFQSINISP</sequence>
<organism evidence="2">
    <name type="scientific">Lepeophtheirus salmonis</name>
    <name type="common">Salmon louse</name>
    <name type="synonym">Caligus salmonis</name>
    <dbReference type="NCBI Taxonomy" id="72036"/>
    <lineage>
        <taxon>Eukaryota</taxon>
        <taxon>Metazoa</taxon>
        <taxon>Ecdysozoa</taxon>
        <taxon>Arthropoda</taxon>
        <taxon>Crustacea</taxon>
        <taxon>Multicrustacea</taxon>
        <taxon>Hexanauplia</taxon>
        <taxon>Copepoda</taxon>
        <taxon>Siphonostomatoida</taxon>
        <taxon>Caligidae</taxon>
        <taxon>Lepeophtheirus</taxon>
    </lineage>
</organism>